<dbReference type="Proteomes" id="UP000178812">
    <property type="component" value="Unassembled WGS sequence"/>
</dbReference>
<dbReference type="EMBL" id="MGFM01000038">
    <property type="protein sequence ID" value="OGM05411.1"/>
    <property type="molecule type" value="Genomic_DNA"/>
</dbReference>
<reference evidence="1 2" key="1">
    <citation type="journal article" date="2016" name="Nat. Commun.">
        <title>Thousands of microbial genomes shed light on interconnected biogeochemical processes in an aquifer system.</title>
        <authorList>
            <person name="Anantharaman K."/>
            <person name="Brown C.T."/>
            <person name="Hug L.A."/>
            <person name="Sharon I."/>
            <person name="Castelle C.J."/>
            <person name="Probst A.J."/>
            <person name="Thomas B.C."/>
            <person name="Singh A."/>
            <person name="Wilkins M.J."/>
            <person name="Karaoz U."/>
            <person name="Brodie E.L."/>
            <person name="Williams K.H."/>
            <person name="Hubbard S.S."/>
            <person name="Banfield J.F."/>
        </authorList>
    </citation>
    <scope>NUCLEOTIDE SEQUENCE [LARGE SCALE GENOMIC DNA]</scope>
</reference>
<evidence type="ECO:0000313" key="2">
    <source>
        <dbReference type="Proteomes" id="UP000178812"/>
    </source>
</evidence>
<accession>A0A1F7WRL2</accession>
<name>A0A1F7WRL2_9BACT</name>
<gene>
    <name evidence="1" type="ORF">A2125_00505</name>
</gene>
<protein>
    <submittedName>
        <fullName evidence="1">Uncharacterized protein</fullName>
    </submittedName>
</protein>
<sequence length="100" mass="11409">MEVDLPKQIKVKVSQNKKGGVFLAELPDYDVFTEADTFSGLIFMVNDLIYTFFDVPKKLRGKIWYSPPLKTNLELNLPMNPILFSILTFPKANSNLNDVL</sequence>
<evidence type="ECO:0000313" key="1">
    <source>
        <dbReference type="EMBL" id="OGM05411.1"/>
    </source>
</evidence>
<organism evidence="1 2">
    <name type="scientific">Candidatus Woesebacteria bacterium GWB1_43_5</name>
    <dbReference type="NCBI Taxonomy" id="1802474"/>
    <lineage>
        <taxon>Bacteria</taxon>
        <taxon>Candidatus Woeseibacteriota</taxon>
    </lineage>
</organism>
<proteinExistence type="predicted"/>
<comment type="caution">
    <text evidence="1">The sequence shown here is derived from an EMBL/GenBank/DDBJ whole genome shotgun (WGS) entry which is preliminary data.</text>
</comment>
<dbReference type="AlphaFoldDB" id="A0A1F7WRL2"/>